<dbReference type="Proteomes" id="UP000887578">
    <property type="component" value="Unplaced"/>
</dbReference>
<reference evidence="2" key="1">
    <citation type="submission" date="2022-11" db="UniProtKB">
        <authorList>
            <consortium name="WormBaseParasite"/>
        </authorList>
    </citation>
    <scope>IDENTIFICATION</scope>
</reference>
<keyword evidence="1" id="KW-1185">Reference proteome</keyword>
<protein>
    <submittedName>
        <fullName evidence="2">Uncharacterized protein</fullName>
    </submittedName>
</protein>
<evidence type="ECO:0000313" key="2">
    <source>
        <dbReference type="WBParaSite" id="PDA_v2.g10628.t1"/>
    </source>
</evidence>
<dbReference type="AlphaFoldDB" id="A0A914P688"/>
<evidence type="ECO:0000313" key="1">
    <source>
        <dbReference type="Proteomes" id="UP000887578"/>
    </source>
</evidence>
<organism evidence="1 2">
    <name type="scientific">Panagrolaimus davidi</name>
    <dbReference type="NCBI Taxonomy" id="227884"/>
    <lineage>
        <taxon>Eukaryota</taxon>
        <taxon>Metazoa</taxon>
        <taxon>Ecdysozoa</taxon>
        <taxon>Nematoda</taxon>
        <taxon>Chromadorea</taxon>
        <taxon>Rhabditida</taxon>
        <taxon>Tylenchina</taxon>
        <taxon>Panagrolaimomorpha</taxon>
        <taxon>Panagrolaimoidea</taxon>
        <taxon>Panagrolaimidae</taxon>
        <taxon>Panagrolaimus</taxon>
    </lineage>
</organism>
<name>A0A914P688_9BILA</name>
<dbReference type="WBParaSite" id="PDA_v2.g10628.t1">
    <property type="protein sequence ID" value="PDA_v2.g10628.t1"/>
    <property type="gene ID" value="PDA_v2.g10628"/>
</dbReference>
<accession>A0A914P688</accession>
<proteinExistence type="predicted"/>
<sequence>MGVKLSGQSESVKKNQDYDKKDKQLLLNTSSSNLPCNTLSIIDEVKTKRNWKKENTNANNSILSLYNADDKNLIEIAVFDLVDDKNVALKWNKTDSNNFHRFFVQNPFEFPRQAEKNHAIKTEVMQFKASQRLLRYDQSTSSKTIRIPTTASFPARMPVSSNHNANYDLMKHVRMPNFFVPHNLGLFQGHRQQQLRGLHSVENFYKKRKE</sequence>